<feature type="region of interest" description="Disordered" evidence="1">
    <location>
        <begin position="1"/>
        <end position="22"/>
    </location>
</feature>
<dbReference type="PANTHER" id="PTHR12917:SF18">
    <property type="entry name" value="DNA DAMAGE-INDUCIBLE PROTEIN 1-LIKE"/>
    <property type="match status" value="1"/>
</dbReference>
<dbReference type="EMBL" id="JAVXUO010001813">
    <property type="protein sequence ID" value="KAK2978866.1"/>
    <property type="molecule type" value="Genomic_DNA"/>
</dbReference>
<protein>
    <submittedName>
        <fullName evidence="2">Uncharacterized protein</fullName>
    </submittedName>
</protein>
<gene>
    <name evidence="2" type="ORF">RJ640_030915</name>
</gene>
<dbReference type="Gene3D" id="2.40.70.10">
    <property type="entry name" value="Acid Proteases"/>
    <property type="match status" value="1"/>
</dbReference>
<evidence type="ECO:0000313" key="2">
    <source>
        <dbReference type="EMBL" id="KAK2978866.1"/>
    </source>
</evidence>
<dbReference type="PROSITE" id="PS00141">
    <property type="entry name" value="ASP_PROTEASE"/>
    <property type="match status" value="1"/>
</dbReference>
<feature type="region of interest" description="Disordered" evidence="1">
    <location>
        <begin position="270"/>
        <end position="290"/>
    </location>
</feature>
<dbReference type="InterPro" id="IPR001969">
    <property type="entry name" value="Aspartic_peptidase_AS"/>
</dbReference>
<sequence>MAKSLMAYDRGGESSSRKATTPMVGERVLRRGINGESMLAREKENGESECERVRIGLLQVLNALQKRNVPQVLTGKGQASMSEGLLYVEAKLNRKPAHVLVDTGVTHNFITMEEAERLGLNVVAWGGGLKTVNTKVKPLQGTVRRVKIFLGKWKGMVDFSVARMDDFKVVLGLDLLQHVNVLVSPYNNACKKLKGRKPRRARAYLESLKVEDNNAPSTEQPPKGILGVLEGKEDALPRDQPREMVDVPKGKEDVVPREFEKRQTLRRKVGDQGKLDRGAKPQNVAPCGMAPPKVEKLETTLKEKWEIVKLIKEGLHRDPLAKELLQLVKNGKTQ</sequence>
<feature type="compositionally biased region" description="Basic and acidic residues" evidence="1">
    <location>
        <begin position="270"/>
        <end position="279"/>
    </location>
</feature>
<dbReference type="InterPro" id="IPR021109">
    <property type="entry name" value="Peptidase_aspartic_dom_sf"/>
</dbReference>
<dbReference type="PANTHER" id="PTHR12917">
    <property type="entry name" value="ASPARTYL PROTEASE DDI-RELATED"/>
    <property type="match status" value="1"/>
</dbReference>
<dbReference type="GO" id="GO:0006508">
    <property type="term" value="P:proteolysis"/>
    <property type="evidence" value="ECO:0007669"/>
    <property type="project" value="InterPro"/>
</dbReference>
<dbReference type="AlphaFoldDB" id="A0AA88RH16"/>
<dbReference type="Proteomes" id="UP001187471">
    <property type="component" value="Unassembled WGS sequence"/>
</dbReference>
<dbReference type="Pfam" id="PF13975">
    <property type="entry name" value="gag-asp_proteas"/>
    <property type="match status" value="1"/>
</dbReference>
<accession>A0AA88RH16</accession>
<evidence type="ECO:0000256" key="1">
    <source>
        <dbReference type="SAM" id="MobiDB-lite"/>
    </source>
</evidence>
<name>A0AA88RH16_9ASTE</name>
<dbReference type="GO" id="GO:0004190">
    <property type="term" value="F:aspartic-type endopeptidase activity"/>
    <property type="evidence" value="ECO:0007669"/>
    <property type="project" value="InterPro"/>
</dbReference>
<evidence type="ECO:0000313" key="3">
    <source>
        <dbReference type="Proteomes" id="UP001187471"/>
    </source>
</evidence>
<organism evidence="2 3">
    <name type="scientific">Escallonia rubra</name>
    <dbReference type="NCBI Taxonomy" id="112253"/>
    <lineage>
        <taxon>Eukaryota</taxon>
        <taxon>Viridiplantae</taxon>
        <taxon>Streptophyta</taxon>
        <taxon>Embryophyta</taxon>
        <taxon>Tracheophyta</taxon>
        <taxon>Spermatophyta</taxon>
        <taxon>Magnoliopsida</taxon>
        <taxon>eudicotyledons</taxon>
        <taxon>Gunneridae</taxon>
        <taxon>Pentapetalae</taxon>
        <taxon>asterids</taxon>
        <taxon>campanulids</taxon>
        <taxon>Escalloniales</taxon>
        <taxon>Escalloniaceae</taxon>
        <taxon>Escallonia</taxon>
    </lineage>
</organism>
<comment type="caution">
    <text evidence="2">The sequence shown here is derived from an EMBL/GenBank/DDBJ whole genome shotgun (WGS) entry which is preliminary data.</text>
</comment>
<reference evidence="2" key="1">
    <citation type="submission" date="2022-12" db="EMBL/GenBank/DDBJ databases">
        <title>Draft genome assemblies for two species of Escallonia (Escalloniales).</title>
        <authorList>
            <person name="Chanderbali A."/>
            <person name="Dervinis C."/>
            <person name="Anghel I."/>
            <person name="Soltis D."/>
            <person name="Soltis P."/>
            <person name="Zapata F."/>
        </authorList>
    </citation>
    <scope>NUCLEOTIDE SEQUENCE</scope>
    <source>
        <strain evidence="2">UCBG92.1500</strain>
        <tissue evidence="2">Leaf</tissue>
    </source>
</reference>
<keyword evidence="3" id="KW-1185">Reference proteome</keyword>
<dbReference type="CDD" id="cd00303">
    <property type="entry name" value="retropepsin_like"/>
    <property type="match status" value="1"/>
</dbReference>
<dbReference type="SUPFAM" id="SSF50630">
    <property type="entry name" value="Acid proteases"/>
    <property type="match status" value="1"/>
</dbReference>
<proteinExistence type="predicted"/>